<evidence type="ECO:0000313" key="2">
    <source>
        <dbReference type="Proteomes" id="UP000011615"/>
    </source>
</evidence>
<organism evidence="1 2">
    <name type="scientific">Natrinema limicola JCM 13563</name>
    <dbReference type="NCBI Taxonomy" id="1230457"/>
    <lineage>
        <taxon>Archaea</taxon>
        <taxon>Methanobacteriati</taxon>
        <taxon>Methanobacteriota</taxon>
        <taxon>Stenosarchaea group</taxon>
        <taxon>Halobacteria</taxon>
        <taxon>Halobacteriales</taxon>
        <taxon>Natrialbaceae</taxon>
        <taxon>Natrinema</taxon>
    </lineage>
</organism>
<proteinExistence type="predicted"/>
<accession>M0CDE7</accession>
<name>M0CDE7_9EURY</name>
<reference evidence="1 2" key="1">
    <citation type="journal article" date="2014" name="PLoS Genet.">
        <title>Phylogenetically driven sequencing of extremely halophilic archaea reveals strategies for static and dynamic osmo-response.</title>
        <authorList>
            <person name="Becker E.A."/>
            <person name="Seitzer P.M."/>
            <person name="Tritt A."/>
            <person name="Larsen D."/>
            <person name="Krusor M."/>
            <person name="Yao A.I."/>
            <person name="Wu D."/>
            <person name="Madern D."/>
            <person name="Eisen J.A."/>
            <person name="Darling A.E."/>
            <person name="Facciotti M.T."/>
        </authorList>
    </citation>
    <scope>NUCLEOTIDE SEQUENCE [LARGE SCALE GENOMIC DNA]</scope>
    <source>
        <strain evidence="1 2">JCM 13563</strain>
    </source>
</reference>
<comment type="caution">
    <text evidence="1">The sequence shown here is derived from an EMBL/GenBank/DDBJ whole genome shotgun (WGS) entry which is preliminary data.</text>
</comment>
<dbReference type="EMBL" id="AOIT01000034">
    <property type="protein sequence ID" value="ELZ21275.1"/>
    <property type="molecule type" value="Genomic_DNA"/>
</dbReference>
<dbReference type="AlphaFoldDB" id="M0CDE7"/>
<sequence length="78" mass="8189">MTPADVLCEATAGCDADEIVIGAHGSEPDTTRDVGATTREGLAAADRPVVVVPIPDLYRSARRVPRGVTPRRFTARGS</sequence>
<dbReference type="PATRIC" id="fig|1230457.4.peg.1792"/>
<dbReference type="eggNOG" id="arCOG03051">
    <property type="taxonomic scope" value="Archaea"/>
</dbReference>
<gene>
    <name evidence="1" type="ORF">C476_08898</name>
</gene>
<dbReference type="Proteomes" id="UP000011615">
    <property type="component" value="Unassembled WGS sequence"/>
</dbReference>
<dbReference type="SUPFAM" id="SSF52402">
    <property type="entry name" value="Adenine nucleotide alpha hydrolases-like"/>
    <property type="match status" value="1"/>
</dbReference>
<dbReference type="Gene3D" id="3.40.50.12370">
    <property type="match status" value="1"/>
</dbReference>
<evidence type="ECO:0000313" key="1">
    <source>
        <dbReference type="EMBL" id="ELZ21275.1"/>
    </source>
</evidence>
<protein>
    <submittedName>
        <fullName evidence="1">UspA domain-containing protein</fullName>
    </submittedName>
</protein>
<keyword evidence="2" id="KW-1185">Reference proteome</keyword>